<dbReference type="PATRIC" id="fig|1121338.3.peg.2517"/>
<dbReference type="InterPro" id="IPR050194">
    <property type="entry name" value="Glycosyltransferase_grp1"/>
</dbReference>
<reference evidence="2 3" key="1">
    <citation type="submission" date="2016-02" db="EMBL/GenBank/DDBJ databases">
        <title>Genome sequence of Clostridium tepidiprofundi DSM 19306.</title>
        <authorList>
            <person name="Poehlein A."/>
            <person name="Daniel R."/>
        </authorList>
    </citation>
    <scope>NUCLEOTIDE SEQUENCE [LARGE SCALE GENOMIC DNA]</scope>
    <source>
        <strain evidence="2 3">DSM 19306</strain>
    </source>
</reference>
<dbReference type="PANTHER" id="PTHR45947">
    <property type="entry name" value="SULFOQUINOVOSYL TRANSFERASE SQD2"/>
    <property type="match status" value="1"/>
</dbReference>
<gene>
    <name evidence="2" type="ORF">CLTEP_24350</name>
</gene>
<dbReference type="AlphaFoldDB" id="A0A151ATU0"/>
<evidence type="ECO:0000259" key="1">
    <source>
        <dbReference type="Pfam" id="PF00534"/>
    </source>
</evidence>
<dbReference type="EMBL" id="LTBA01000051">
    <property type="protein sequence ID" value="KYH31058.1"/>
    <property type="molecule type" value="Genomic_DNA"/>
</dbReference>
<accession>A0A151ATU0</accession>
<dbReference type="Proteomes" id="UP000075531">
    <property type="component" value="Unassembled WGS sequence"/>
</dbReference>
<dbReference type="InterPro" id="IPR001296">
    <property type="entry name" value="Glyco_trans_1"/>
</dbReference>
<keyword evidence="3" id="KW-1185">Reference proteome</keyword>
<dbReference type="SUPFAM" id="SSF53756">
    <property type="entry name" value="UDP-Glycosyltransferase/glycogen phosphorylase"/>
    <property type="match status" value="1"/>
</dbReference>
<proteinExistence type="predicted"/>
<keyword evidence="2" id="KW-0808">Transferase</keyword>
<dbReference type="Gene3D" id="3.40.50.2000">
    <property type="entry name" value="Glycogen Phosphorylase B"/>
    <property type="match status" value="2"/>
</dbReference>
<dbReference type="CDD" id="cd03801">
    <property type="entry name" value="GT4_PimA-like"/>
    <property type="match status" value="1"/>
</dbReference>
<dbReference type="STRING" id="1121338.CLTEP_24350"/>
<dbReference type="Pfam" id="PF00534">
    <property type="entry name" value="Glycos_transf_1"/>
    <property type="match status" value="1"/>
</dbReference>
<sequence>MKVLLCVRQDYYRNFASDSMQVMQVAKYLKKLGVTFEINNGETVDYSSYDIIHLFNLNSTGEIYKYYKIAHHYRKTIVVSPNYWDLSRYYDYVGDIEGLKLWRRCKPYRDEILKKCNMIFCNSNIEKEHLKKEFAYIAPCKIVHYGVNAENDDIPLYNFKERYMLDKYILCVGRICEIKNQYVLAKVCSEMGIELILIGNVEDRKYFKKCMRFKNVKYFGFMDSYNIYNAYRFAKVHVNCSFAEMPGLSSLEAAASGCTVVSTEEGCSYEYFKDMAIYNDPYDEEDIFNAINMGLQMKKSTRLKNYIANNFSWEKYCGRIYEYYVQLL</sequence>
<organism evidence="2 3">
    <name type="scientific">Clostridium tepidiprofundi DSM 19306</name>
    <dbReference type="NCBI Taxonomy" id="1121338"/>
    <lineage>
        <taxon>Bacteria</taxon>
        <taxon>Bacillati</taxon>
        <taxon>Bacillota</taxon>
        <taxon>Clostridia</taxon>
        <taxon>Eubacteriales</taxon>
        <taxon>Clostridiaceae</taxon>
        <taxon>Clostridium</taxon>
    </lineage>
</organism>
<dbReference type="OrthoDB" id="9811239at2"/>
<dbReference type="GO" id="GO:0016757">
    <property type="term" value="F:glycosyltransferase activity"/>
    <property type="evidence" value="ECO:0007669"/>
    <property type="project" value="InterPro"/>
</dbReference>
<feature type="domain" description="Glycosyl transferase family 1" evidence="1">
    <location>
        <begin position="166"/>
        <end position="304"/>
    </location>
</feature>
<comment type="caution">
    <text evidence="2">The sequence shown here is derived from an EMBL/GenBank/DDBJ whole genome shotgun (WGS) entry which is preliminary data.</text>
</comment>
<dbReference type="RefSeq" id="WP_066827047.1">
    <property type="nucleotide sequence ID" value="NZ_LTBA01000051.1"/>
</dbReference>
<evidence type="ECO:0000313" key="2">
    <source>
        <dbReference type="EMBL" id="KYH31058.1"/>
    </source>
</evidence>
<protein>
    <submittedName>
        <fullName evidence="2">Glycosyl transferases group 1</fullName>
    </submittedName>
</protein>
<evidence type="ECO:0000313" key="3">
    <source>
        <dbReference type="Proteomes" id="UP000075531"/>
    </source>
</evidence>
<dbReference type="PANTHER" id="PTHR45947:SF3">
    <property type="entry name" value="SULFOQUINOVOSYL TRANSFERASE SQD2"/>
    <property type="match status" value="1"/>
</dbReference>
<name>A0A151ATU0_9CLOT</name>